<keyword evidence="4" id="KW-1133">Transmembrane helix</keyword>
<dbReference type="SMART" id="SM00283">
    <property type="entry name" value="MA"/>
    <property type="match status" value="1"/>
</dbReference>
<organism evidence="6 7">
    <name type="scientific">Piscibacillus salipiscarius</name>
    <dbReference type="NCBI Taxonomy" id="299480"/>
    <lineage>
        <taxon>Bacteria</taxon>
        <taxon>Bacillati</taxon>
        <taxon>Bacillota</taxon>
        <taxon>Bacilli</taxon>
        <taxon>Bacillales</taxon>
        <taxon>Bacillaceae</taxon>
        <taxon>Piscibacillus</taxon>
    </lineage>
</organism>
<feature type="domain" description="Methyl-accepting transducer" evidence="5">
    <location>
        <begin position="207"/>
        <end position="457"/>
    </location>
</feature>
<evidence type="ECO:0000256" key="3">
    <source>
        <dbReference type="SAM" id="Coils"/>
    </source>
</evidence>
<dbReference type="InterPro" id="IPR004089">
    <property type="entry name" value="MCPsignal_dom"/>
</dbReference>
<keyword evidence="7" id="KW-1185">Reference proteome</keyword>
<keyword evidence="3" id="KW-0175">Coiled coil</keyword>
<keyword evidence="4" id="KW-0472">Membrane</keyword>
<dbReference type="PROSITE" id="PS50111">
    <property type="entry name" value="CHEMOTAXIS_TRANSDUC_2"/>
    <property type="match status" value="1"/>
</dbReference>
<evidence type="ECO:0000256" key="2">
    <source>
        <dbReference type="PROSITE-ProRule" id="PRU00284"/>
    </source>
</evidence>
<sequence length="487" mass="54351">MEQVDLAKESLFRKNKLMLIFLMIVMSLSLVVNTLLGQKPVVIAIIGIGSVVLILLLGVLLKTQKGMNAYPYISILGLATIIGAIILTVSSSGQNVALIYFLLISTALYLSKSVLVYGFVLSLGLLIAFIMRYGQEFNFDYGISVLLLVLSGIVLYCQQLVAQHMNDKLEDLHEQNKQNYLKESEQKAQIESQAKLIQESMAEISKRSRDHRQSLDEMNLAIQEIASGTENHSSSIGTIHQLVKDTYTIVNDMTEELKTLHQSTVDNETHASNGLQSSNKLTNQIEELKNSLHSMNLTFNELSDKVDSSVKSLKDIQDITDQTSLLALNASIEAARAGEHGKGFAVVADEIRKLAEHTEQTAKTISTNLLSMKETNQKTEDKLHTMTDKLEENIETVNQNHSIFEQFQTSSKNLLEQLDQFVSKAQVADENTQAIEETIDQFTYSVEQSSASIEEISASIQEQAEHNHLLHKEIEKSNDALQKLTRH</sequence>
<dbReference type="Proteomes" id="UP001597452">
    <property type="component" value="Unassembled WGS sequence"/>
</dbReference>
<dbReference type="PANTHER" id="PTHR32089">
    <property type="entry name" value="METHYL-ACCEPTING CHEMOTAXIS PROTEIN MCPB"/>
    <property type="match status" value="1"/>
</dbReference>
<evidence type="ECO:0000313" key="6">
    <source>
        <dbReference type="EMBL" id="MFD2639735.1"/>
    </source>
</evidence>
<dbReference type="SUPFAM" id="SSF58104">
    <property type="entry name" value="Methyl-accepting chemotaxis protein (MCP) signaling domain"/>
    <property type="match status" value="1"/>
</dbReference>
<protein>
    <submittedName>
        <fullName evidence="6">Methyl-accepting chemotaxis protein</fullName>
    </submittedName>
</protein>
<feature type="coiled-coil region" evidence="3">
    <location>
        <begin position="278"/>
        <end position="305"/>
    </location>
</feature>
<keyword evidence="4" id="KW-0812">Transmembrane</keyword>
<feature type="transmembrane region" description="Helical" evidence="4">
    <location>
        <begin position="42"/>
        <end position="61"/>
    </location>
</feature>
<evidence type="ECO:0000256" key="1">
    <source>
        <dbReference type="ARBA" id="ARBA00023224"/>
    </source>
</evidence>
<comment type="caution">
    <text evidence="6">The sequence shown here is derived from an EMBL/GenBank/DDBJ whole genome shotgun (WGS) entry which is preliminary data.</text>
</comment>
<dbReference type="RefSeq" id="WP_377329727.1">
    <property type="nucleotide sequence ID" value="NZ_JBHUMZ010000045.1"/>
</dbReference>
<dbReference type="Pfam" id="PF00015">
    <property type="entry name" value="MCPsignal"/>
    <property type="match status" value="1"/>
</dbReference>
<dbReference type="PANTHER" id="PTHR32089:SF112">
    <property type="entry name" value="LYSOZYME-LIKE PROTEIN-RELATED"/>
    <property type="match status" value="1"/>
</dbReference>
<evidence type="ECO:0000256" key="4">
    <source>
        <dbReference type="SAM" id="Phobius"/>
    </source>
</evidence>
<dbReference type="EMBL" id="JBHUMZ010000045">
    <property type="protein sequence ID" value="MFD2639735.1"/>
    <property type="molecule type" value="Genomic_DNA"/>
</dbReference>
<feature type="transmembrane region" description="Helical" evidence="4">
    <location>
        <begin position="137"/>
        <end position="156"/>
    </location>
</feature>
<gene>
    <name evidence="6" type="ORF">ACFSW4_12730</name>
</gene>
<reference evidence="7" key="1">
    <citation type="journal article" date="2019" name="Int. J. Syst. Evol. Microbiol.">
        <title>The Global Catalogue of Microorganisms (GCM) 10K type strain sequencing project: providing services to taxonomists for standard genome sequencing and annotation.</title>
        <authorList>
            <consortium name="The Broad Institute Genomics Platform"/>
            <consortium name="The Broad Institute Genome Sequencing Center for Infectious Disease"/>
            <person name="Wu L."/>
            <person name="Ma J."/>
        </authorList>
    </citation>
    <scope>NUCLEOTIDE SEQUENCE [LARGE SCALE GENOMIC DNA]</scope>
    <source>
        <strain evidence="7">TISTR 1571</strain>
    </source>
</reference>
<dbReference type="Gene3D" id="1.10.287.950">
    <property type="entry name" value="Methyl-accepting chemotaxis protein"/>
    <property type="match status" value="1"/>
</dbReference>
<keyword evidence="1 2" id="KW-0807">Transducer</keyword>
<feature type="transmembrane region" description="Helical" evidence="4">
    <location>
        <begin position="17"/>
        <end position="36"/>
    </location>
</feature>
<feature type="transmembrane region" description="Helical" evidence="4">
    <location>
        <begin position="73"/>
        <end position="91"/>
    </location>
</feature>
<accession>A0ABW5QDY5</accession>
<proteinExistence type="predicted"/>
<evidence type="ECO:0000259" key="5">
    <source>
        <dbReference type="PROSITE" id="PS50111"/>
    </source>
</evidence>
<name>A0ABW5QDY5_9BACI</name>
<evidence type="ECO:0000313" key="7">
    <source>
        <dbReference type="Proteomes" id="UP001597452"/>
    </source>
</evidence>
<feature type="transmembrane region" description="Helical" evidence="4">
    <location>
        <begin position="97"/>
        <end position="130"/>
    </location>
</feature>